<comment type="caution">
    <text evidence="2">The sequence shown here is derived from an EMBL/GenBank/DDBJ whole genome shotgun (WGS) entry which is preliminary data.</text>
</comment>
<name>A0A165A198_9CRUS</name>
<organism evidence="2 3">
    <name type="scientific">Daphnia magna</name>
    <dbReference type="NCBI Taxonomy" id="35525"/>
    <lineage>
        <taxon>Eukaryota</taxon>
        <taxon>Metazoa</taxon>
        <taxon>Ecdysozoa</taxon>
        <taxon>Arthropoda</taxon>
        <taxon>Crustacea</taxon>
        <taxon>Branchiopoda</taxon>
        <taxon>Diplostraca</taxon>
        <taxon>Cladocera</taxon>
        <taxon>Anomopoda</taxon>
        <taxon>Daphniidae</taxon>
        <taxon>Daphnia</taxon>
    </lineage>
</organism>
<feature type="transmembrane region" description="Helical" evidence="1">
    <location>
        <begin position="20"/>
        <end position="49"/>
    </location>
</feature>
<dbReference type="EMBL" id="LRGB01000668">
    <property type="protein sequence ID" value="KZS17067.1"/>
    <property type="molecule type" value="Genomic_DNA"/>
</dbReference>
<dbReference type="Proteomes" id="UP000076858">
    <property type="component" value="Unassembled WGS sequence"/>
</dbReference>
<dbReference type="AlphaFoldDB" id="A0A165A198"/>
<keyword evidence="1" id="KW-0472">Membrane</keyword>
<evidence type="ECO:0000313" key="2">
    <source>
        <dbReference type="EMBL" id="KZS17067.1"/>
    </source>
</evidence>
<keyword evidence="1" id="KW-1133">Transmembrane helix</keyword>
<sequence length="109" mass="13101">MSETEKKTKMRRRELVPVPVCGCAMFYDFLLVMLYTILSFFRFLFFYYYWRLLFFIALQQFSPFFYTFIFSISSFSCLFFLSESCVTVMSLIGVQCQDAILIINVFFVF</sequence>
<keyword evidence="1" id="KW-0812">Transmembrane</keyword>
<proteinExistence type="predicted"/>
<feature type="transmembrane region" description="Helical" evidence="1">
    <location>
        <begin position="88"/>
        <end position="108"/>
    </location>
</feature>
<keyword evidence="3" id="KW-1185">Reference proteome</keyword>
<evidence type="ECO:0000256" key="1">
    <source>
        <dbReference type="SAM" id="Phobius"/>
    </source>
</evidence>
<gene>
    <name evidence="2" type="ORF">APZ42_017091</name>
</gene>
<evidence type="ECO:0000313" key="3">
    <source>
        <dbReference type="Proteomes" id="UP000076858"/>
    </source>
</evidence>
<feature type="transmembrane region" description="Helical" evidence="1">
    <location>
        <begin position="61"/>
        <end position="81"/>
    </location>
</feature>
<accession>A0A165A198</accession>
<protein>
    <submittedName>
        <fullName evidence="2">Uncharacterized protein</fullName>
    </submittedName>
</protein>
<reference evidence="2 3" key="1">
    <citation type="submission" date="2016-03" db="EMBL/GenBank/DDBJ databases">
        <title>EvidentialGene: Evidence-directed Construction of Genes on Genomes.</title>
        <authorList>
            <person name="Gilbert D.G."/>
            <person name="Choi J.-H."/>
            <person name="Mockaitis K."/>
            <person name="Colbourne J."/>
            <person name="Pfrender M."/>
        </authorList>
    </citation>
    <scope>NUCLEOTIDE SEQUENCE [LARGE SCALE GENOMIC DNA]</scope>
    <source>
        <strain evidence="2 3">Xinb3</strain>
        <tissue evidence="2">Complete organism</tissue>
    </source>
</reference>